<reference evidence="2 3" key="1">
    <citation type="submission" date="2018-11" db="EMBL/GenBank/DDBJ databases">
        <authorList>
            <person name="Criscuolo A."/>
        </authorList>
    </citation>
    <scope>NUCLEOTIDE SEQUENCE [LARGE SCALE GENOMIC DNA]</scope>
    <source>
        <strain evidence="2">AT11b</strain>
    </source>
</reference>
<evidence type="ECO:0000313" key="3">
    <source>
        <dbReference type="Proteomes" id="UP000280861"/>
    </source>
</evidence>
<accession>A0A3P5WFW3</accession>
<protein>
    <recommendedName>
        <fullName evidence="1">DNA mimic protein DMP19 C-terminal domain-containing protein</fullName>
    </recommendedName>
</protein>
<keyword evidence="3" id="KW-1185">Reference proteome</keyword>
<dbReference type="Proteomes" id="UP000280861">
    <property type="component" value="Unassembled WGS sequence"/>
</dbReference>
<dbReference type="EMBL" id="UXAU01000015">
    <property type="protein sequence ID" value="VDC22413.1"/>
    <property type="molecule type" value="Genomic_DNA"/>
</dbReference>
<gene>
    <name evidence="2" type="ORF">PSET11_00938</name>
</gene>
<proteinExistence type="predicted"/>
<sequence length="281" mass="31003">MITNQQPVVLTSSSIEAGDEETVEANVSIVDAMHQALLRTEEISPVAVRSYYVDFYLAQVLEGGFAQYVFMTLDRDDTDTLIREGLVGMGATAHLDLFNRTAEFYDVLSAEDREQYLDGGLDDGDPAPVAVVRMEELDGEFEELLESENVTALNAAWLRSQPDLVALDDEDVDAYIARVVGLIPDLAERQAEADAEALAEAPDFEVIIRELCSVAGYELEKITMGDPNYVYDGVKTLAWHFSTDHGDFLMVEEEDEAFMLNPETLEIVAAIEFAEAGLVDA</sequence>
<feature type="domain" description="DNA mimic protein DMP19 C-terminal" evidence="1">
    <location>
        <begin position="41"/>
        <end position="160"/>
    </location>
</feature>
<organism evidence="2 3">
    <name type="scientific">Arthrobacter ulcerisalmonis</name>
    <dbReference type="NCBI Taxonomy" id="2483813"/>
    <lineage>
        <taxon>Bacteria</taxon>
        <taxon>Bacillati</taxon>
        <taxon>Actinomycetota</taxon>
        <taxon>Actinomycetes</taxon>
        <taxon>Micrococcales</taxon>
        <taxon>Micrococcaceae</taxon>
        <taxon>Arthrobacter</taxon>
    </lineage>
</organism>
<evidence type="ECO:0000313" key="2">
    <source>
        <dbReference type="EMBL" id="VDC22413.1"/>
    </source>
</evidence>
<dbReference type="RefSeq" id="WP_124090940.1">
    <property type="nucleotide sequence ID" value="NZ_CBCRYA010000025.1"/>
</dbReference>
<name>A0A3P5WFW3_9MICC</name>
<dbReference type="Gene3D" id="1.20.1420.60">
    <property type="match status" value="1"/>
</dbReference>
<evidence type="ECO:0000259" key="1">
    <source>
        <dbReference type="Pfam" id="PF14300"/>
    </source>
</evidence>
<dbReference type="InterPro" id="IPR025402">
    <property type="entry name" value="DMP19_C"/>
</dbReference>
<dbReference type="OrthoDB" id="3720724at2"/>
<dbReference type="Pfam" id="PF14300">
    <property type="entry name" value="DMP19"/>
    <property type="match status" value="1"/>
</dbReference>
<dbReference type="AlphaFoldDB" id="A0A3P5WFW3"/>